<feature type="region of interest" description="Disordered" evidence="3">
    <location>
        <begin position="432"/>
        <end position="461"/>
    </location>
</feature>
<dbReference type="Proteomes" id="UP000314983">
    <property type="component" value="Chromosome 20"/>
</dbReference>
<feature type="compositionally biased region" description="Basic and acidic residues" evidence="3">
    <location>
        <begin position="343"/>
        <end position="357"/>
    </location>
</feature>
<dbReference type="STRING" id="8005.ENSEEEP00000046885"/>
<dbReference type="InterPro" id="IPR004367">
    <property type="entry name" value="Cyclin_C-dom"/>
</dbReference>
<evidence type="ECO:0000259" key="4">
    <source>
        <dbReference type="SMART" id="SM00385"/>
    </source>
</evidence>
<evidence type="ECO:0000256" key="2">
    <source>
        <dbReference type="RuleBase" id="RU000383"/>
    </source>
</evidence>
<keyword evidence="1 2" id="KW-0195">Cyclin</keyword>
<feature type="domain" description="Cyclin C-terminal" evidence="5">
    <location>
        <begin position="172"/>
        <end position="298"/>
    </location>
</feature>
<dbReference type="Pfam" id="PF00134">
    <property type="entry name" value="Cyclin_N"/>
    <property type="match status" value="1"/>
</dbReference>
<sequence>MSGSDLIIPGEGILIGGKRYSEVTITLETCLLPPERLARSPSAVLGLSADTEEQLRIRGCEEIQAAGILLRLPQVAMATGQVLFQRFFYCKSFIRHCAEMVAMACLHLASKIEEEPRRVRDILNVFHHLKHSTEHRTAKPMPLDSTYISMKSEVIRAERQLLKELGFCVHIKHPHKVIVMYLQVLECERNTKLVQKAWNYMNDSLRTDVFLRFKAETVACACIYLAARSLEIPLPDQPAWFLLFGATEEDLREISGRVLHLYSVCCAPLASLLQQVEERRLALEENAHSKGVGALGTPTLDPPSNFSPSSKGTSPIAPQQNRPSPLSHVALKNACRKLANGEQKTRLSHSDERRDTRCVPSPPRRRYADFLHFNIVVCSSHLGHLMERFYLPYSFLSWVFPLFLSPLPSLSDVAAVCPLHHALSPPLIVINPTESGNATEEKTGRNGENKTESERGHAETGIHLTEDEAGHRGTRKPHSFSLFYSLLYGVFFGHKRMVKNLKFPLVSVFYEIVAVSEHQEWCVSMTHVSSNTGMGMPSLCCPCVGPTGVLMLCTDLPASRMAGDPLIGVQALRCAVMQNLF</sequence>
<feature type="compositionally biased region" description="Polar residues" evidence="3">
    <location>
        <begin position="302"/>
        <end position="324"/>
    </location>
</feature>
<evidence type="ECO:0000256" key="3">
    <source>
        <dbReference type="SAM" id="MobiDB-lite"/>
    </source>
</evidence>
<organism evidence="6 7">
    <name type="scientific">Electrophorus electricus</name>
    <name type="common">Electric eel</name>
    <name type="synonym">Gymnotus electricus</name>
    <dbReference type="NCBI Taxonomy" id="8005"/>
    <lineage>
        <taxon>Eukaryota</taxon>
        <taxon>Metazoa</taxon>
        <taxon>Chordata</taxon>
        <taxon>Craniata</taxon>
        <taxon>Vertebrata</taxon>
        <taxon>Euteleostomi</taxon>
        <taxon>Actinopterygii</taxon>
        <taxon>Neopterygii</taxon>
        <taxon>Teleostei</taxon>
        <taxon>Ostariophysi</taxon>
        <taxon>Gymnotiformes</taxon>
        <taxon>Gymnotoidei</taxon>
        <taxon>Gymnotidae</taxon>
        <taxon>Electrophorus</taxon>
    </lineage>
</organism>
<reference evidence="7" key="2">
    <citation type="journal article" date="2017" name="Sci. Adv.">
        <title>A tail of two voltages: Proteomic comparison of the three electric organs of the electric eel.</title>
        <authorList>
            <person name="Traeger L.L."/>
            <person name="Sabat G."/>
            <person name="Barrett-Wilt G.A."/>
            <person name="Wells G.B."/>
            <person name="Sussman M.R."/>
        </authorList>
    </citation>
    <scope>NUCLEOTIDE SEQUENCE [LARGE SCALE GENOMIC DNA]</scope>
</reference>
<dbReference type="InterPro" id="IPR013763">
    <property type="entry name" value="Cyclin-like_dom"/>
</dbReference>
<name>A0A4W4HA71_ELEEL</name>
<dbReference type="FunFam" id="1.10.472.10:FF:000031">
    <property type="entry name" value="cyclin-L1-1-like isoform X1"/>
    <property type="match status" value="1"/>
</dbReference>
<dbReference type="Ensembl" id="ENSEEET00000047403.2">
    <property type="protein sequence ID" value="ENSEEEP00000046885.2"/>
    <property type="gene ID" value="ENSEEEG00000022069.2"/>
</dbReference>
<reference evidence="6" key="3">
    <citation type="submission" date="2020-05" db="EMBL/GenBank/DDBJ databases">
        <title>Electrophorus electricus (electric eel) genome, fEleEle1, primary haplotype.</title>
        <authorList>
            <person name="Myers G."/>
            <person name="Meyer A."/>
            <person name="Fedrigo O."/>
            <person name="Formenti G."/>
            <person name="Rhie A."/>
            <person name="Tracey A."/>
            <person name="Sims Y."/>
            <person name="Jarvis E.D."/>
        </authorList>
    </citation>
    <scope>NUCLEOTIDE SEQUENCE [LARGE SCALE GENOMIC DNA]</scope>
</reference>
<dbReference type="GO" id="GO:0006357">
    <property type="term" value="P:regulation of transcription by RNA polymerase II"/>
    <property type="evidence" value="ECO:0007669"/>
    <property type="project" value="InterPro"/>
</dbReference>
<evidence type="ECO:0000313" key="7">
    <source>
        <dbReference type="Proteomes" id="UP000314983"/>
    </source>
</evidence>
<feature type="region of interest" description="Disordered" evidence="3">
    <location>
        <begin position="292"/>
        <end position="324"/>
    </location>
</feature>
<dbReference type="Gene3D" id="1.10.472.10">
    <property type="entry name" value="Cyclin-like"/>
    <property type="match status" value="2"/>
</dbReference>
<dbReference type="OMA" id="MFHPPKS"/>
<proteinExistence type="inferred from homology"/>
<reference evidence="6" key="4">
    <citation type="submission" date="2025-08" db="UniProtKB">
        <authorList>
            <consortium name="Ensembl"/>
        </authorList>
    </citation>
    <scope>IDENTIFICATION</scope>
</reference>
<dbReference type="SMART" id="SM01332">
    <property type="entry name" value="Cyclin_C"/>
    <property type="match status" value="1"/>
</dbReference>
<dbReference type="SUPFAM" id="SSF47954">
    <property type="entry name" value="Cyclin-like"/>
    <property type="match status" value="2"/>
</dbReference>
<evidence type="ECO:0008006" key="8">
    <source>
        <dbReference type="Google" id="ProtNLM"/>
    </source>
</evidence>
<reference evidence="7" key="1">
    <citation type="journal article" date="2014" name="Science">
        <title>Nonhuman genetics. Genomic basis for the convergent evolution of electric organs.</title>
        <authorList>
            <person name="Gallant J.R."/>
            <person name="Traeger L.L."/>
            <person name="Volkening J.D."/>
            <person name="Moffett H."/>
            <person name="Chen P.H."/>
            <person name="Novina C.D."/>
            <person name="Phillips G.N.Jr."/>
            <person name="Anand R."/>
            <person name="Wells G.B."/>
            <person name="Pinch M."/>
            <person name="Guth R."/>
            <person name="Unguez G.A."/>
            <person name="Albert J.S."/>
            <person name="Zakon H.H."/>
            <person name="Samanta M.P."/>
            <person name="Sussman M.R."/>
        </authorList>
    </citation>
    <scope>NUCLEOTIDE SEQUENCE [LARGE SCALE GENOMIC DNA]</scope>
</reference>
<gene>
    <name evidence="6" type="primary">CCNG2</name>
</gene>
<dbReference type="InterPro" id="IPR036915">
    <property type="entry name" value="Cyclin-like_sf"/>
</dbReference>
<accession>A0A4W4HA71</accession>
<dbReference type="InterPro" id="IPR006671">
    <property type="entry name" value="Cyclin_N"/>
</dbReference>
<comment type="similarity">
    <text evidence="2">Belongs to the cyclin family.</text>
</comment>
<dbReference type="SMART" id="SM00385">
    <property type="entry name" value="CYCLIN"/>
    <property type="match status" value="2"/>
</dbReference>
<feature type="domain" description="Cyclin-like" evidence="4">
    <location>
        <begin position="61"/>
        <end position="163"/>
    </location>
</feature>
<reference evidence="6" key="5">
    <citation type="submission" date="2025-09" db="UniProtKB">
        <authorList>
            <consortium name="Ensembl"/>
        </authorList>
    </citation>
    <scope>IDENTIFICATION</scope>
</reference>
<dbReference type="InterPro" id="IPR043198">
    <property type="entry name" value="Cyclin/Ssn8"/>
</dbReference>
<dbReference type="PANTHER" id="PTHR10026">
    <property type="entry name" value="CYCLIN"/>
    <property type="match status" value="1"/>
</dbReference>
<evidence type="ECO:0000256" key="1">
    <source>
        <dbReference type="ARBA" id="ARBA00023127"/>
    </source>
</evidence>
<keyword evidence="7" id="KW-1185">Reference proteome</keyword>
<feature type="compositionally biased region" description="Basic and acidic residues" evidence="3">
    <location>
        <begin position="439"/>
        <end position="461"/>
    </location>
</feature>
<evidence type="ECO:0000313" key="6">
    <source>
        <dbReference type="Ensembl" id="ENSEEEP00000046885.2"/>
    </source>
</evidence>
<dbReference type="GO" id="GO:0016538">
    <property type="term" value="F:cyclin-dependent protein serine/threonine kinase regulator activity"/>
    <property type="evidence" value="ECO:0007669"/>
    <property type="project" value="InterPro"/>
</dbReference>
<feature type="domain" description="Cyclin-like" evidence="4">
    <location>
        <begin position="176"/>
        <end position="260"/>
    </location>
</feature>
<protein>
    <recommendedName>
        <fullName evidence="8">Cyclin-L2</fullName>
    </recommendedName>
</protein>
<evidence type="ECO:0000259" key="5">
    <source>
        <dbReference type="SMART" id="SM01332"/>
    </source>
</evidence>
<dbReference type="GeneTree" id="ENSGT00940000159239"/>
<dbReference type="AlphaFoldDB" id="A0A4W4HA71"/>
<feature type="region of interest" description="Disordered" evidence="3">
    <location>
        <begin position="341"/>
        <end position="361"/>
    </location>
</feature>